<evidence type="ECO:0000256" key="7">
    <source>
        <dbReference type="ARBA" id="ARBA00023136"/>
    </source>
</evidence>
<dbReference type="GO" id="GO:0016763">
    <property type="term" value="F:pentosyltransferase activity"/>
    <property type="evidence" value="ECO:0007669"/>
    <property type="project" value="TreeGrafter"/>
</dbReference>
<feature type="transmembrane region" description="Helical" evidence="8">
    <location>
        <begin position="232"/>
        <end position="251"/>
    </location>
</feature>
<feature type="transmembrane region" description="Helical" evidence="8">
    <location>
        <begin position="149"/>
        <end position="167"/>
    </location>
</feature>
<proteinExistence type="predicted"/>
<feature type="transmembrane region" description="Helical" evidence="8">
    <location>
        <begin position="125"/>
        <end position="143"/>
    </location>
</feature>
<sequence>MGARVTLASRASQFAHWRLIALLAFTLALRGGLILARFDQLQADPDSYLLIAQHLVRSAVFSVDDPSVNSPRPSAYRPPLYPVLLSNLAVGKDLIIHSGAIAIAHLAMGLATVWLTWLIARWLELGWASYIAGLLVACDPILLNQQSLIMTETLAALCTVIAWALLVRFHFNRNWWNAGLAGGAIGLAALCRPTYLPWLAVSVLLSLLLKPGKVGASQSTSQQPNREISQRLLNAIAMLIGGVSVLSPWVIRNYQAFQEPLVTTTHGGYTLYLANNRHFFAYLRHDQTGLPWDPKNRTEFGDQLRYRESFNEELNGVLYGLNAPVLSLVGNNEFEYDRMLAEQSRQEIRNDPAGFLLAAWYRVRQLWSPLPYKLAADESRARMLLRYLTAGWYLTVYALALAGCYRLRWNLLRSPWLWGVLLCAIFTGVHTLYWCNLRMRAPLMPIVAIVAAAGLLQVTQSAGRVRSSA</sequence>
<evidence type="ECO:0000313" key="10">
    <source>
        <dbReference type="EMBL" id="QDU26817.1"/>
    </source>
</evidence>
<dbReference type="Pfam" id="PF13231">
    <property type="entry name" value="PMT_2"/>
    <property type="match status" value="1"/>
</dbReference>
<keyword evidence="5 8" id="KW-0812">Transmembrane</keyword>
<protein>
    <recommendedName>
        <fullName evidence="9">Glycosyltransferase RgtA/B/C/D-like domain-containing protein</fullName>
    </recommendedName>
</protein>
<name>A0A517Y9A1_9BACT</name>
<feature type="domain" description="Glycosyltransferase RgtA/B/C/D-like" evidence="9">
    <location>
        <begin position="100"/>
        <end position="211"/>
    </location>
</feature>
<feature type="transmembrane region" description="Helical" evidence="8">
    <location>
        <begin position="416"/>
        <end position="433"/>
    </location>
</feature>
<keyword evidence="7 8" id="KW-0472">Membrane</keyword>
<dbReference type="PANTHER" id="PTHR33908:SF11">
    <property type="entry name" value="MEMBRANE PROTEIN"/>
    <property type="match status" value="1"/>
</dbReference>
<dbReference type="GO" id="GO:0009103">
    <property type="term" value="P:lipopolysaccharide biosynthetic process"/>
    <property type="evidence" value="ECO:0007669"/>
    <property type="project" value="UniProtKB-ARBA"/>
</dbReference>
<evidence type="ECO:0000256" key="4">
    <source>
        <dbReference type="ARBA" id="ARBA00022679"/>
    </source>
</evidence>
<dbReference type="Proteomes" id="UP000315017">
    <property type="component" value="Chromosome"/>
</dbReference>
<keyword evidence="3" id="KW-0328">Glycosyltransferase</keyword>
<evidence type="ECO:0000256" key="8">
    <source>
        <dbReference type="SAM" id="Phobius"/>
    </source>
</evidence>
<dbReference type="GO" id="GO:0005886">
    <property type="term" value="C:plasma membrane"/>
    <property type="evidence" value="ECO:0007669"/>
    <property type="project" value="UniProtKB-SubCell"/>
</dbReference>
<gene>
    <name evidence="10" type="ORF">ETAA8_19000</name>
</gene>
<dbReference type="PANTHER" id="PTHR33908">
    <property type="entry name" value="MANNOSYLTRANSFERASE YKCB-RELATED"/>
    <property type="match status" value="1"/>
</dbReference>
<evidence type="ECO:0000259" key="9">
    <source>
        <dbReference type="Pfam" id="PF13231"/>
    </source>
</evidence>
<keyword evidence="2" id="KW-1003">Cell membrane</keyword>
<keyword evidence="11" id="KW-1185">Reference proteome</keyword>
<feature type="transmembrane region" description="Helical" evidence="8">
    <location>
        <begin position="94"/>
        <end position="118"/>
    </location>
</feature>
<dbReference type="AlphaFoldDB" id="A0A517Y9A1"/>
<organism evidence="10 11">
    <name type="scientific">Anatilimnocola aggregata</name>
    <dbReference type="NCBI Taxonomy" id="2528021"/>
    <lineage>
        <taxon>Bacteria</taxon>
        <taxon>Pseudomonadati</taxon>
        <taxon>Planctomycetota</taxon>
        <taxon>Planctomycetia</taxon>
        <taxon>Pirellulales</taxon>
        <taxon>Pirellulaceae</taxon>
        <taxon>Anatilimnocola</taxon>
    </lineage>
</organism>
<accession>A0A517Y9A1</accession>
<feature type="transmembrane region" description="Helical" evidence="8">
    <location>
        <begin position="174"/>
        <end position="190"/>
    </location>
</feature>
<evidence type="ECO:0000256" key="5">
    <source>
        <dbReference type="ARBA" id="ARBA00022692"/>
    </source>
</evidence>
<keyword evidence="6 8" id="KW-1133">Transmembrane helix</keyword>
<evidence type="ECO:0000256" key="6">
    <source>
        <dbReference type="ARBA" id="ARBA00022989"/>
    </source>
</evidence>
<evidence type="ECO:0000256" key="1">
    <source>
        <dbReference type="ARBA" id="ARBA00004651"/>
    </source>
</evidence>
<evidence type="ECO:0000313" key="11">
    <source>
        <dbReference type="Proteomes" id="UP000315017"/>
    </source>
</evidence>
<keyword evidence="4" id="KW-0808">Transferase</keyword>
<dbReference type="OrthoDB" id="231161at2"/>
<feature type="transmembrane region" description="Helical" evidence="8">
    <location>
        <begin position="384"/>
        <end position="404"/>
    </location>
</feature>
<evidence type="ECO:0000256" key="3">
    <source>
        <dbReference type="ARBA" id="ARBA00022676"/>
    </source>
</evidence>
<evidence type="ECO:0000256" key="2">
    <source>
        <dbReference type="ARBA" id="ARBA00022475"/>
    </source>
</evidence>
<comment type="subcellular location">
    <subcellularLocation>
        <location evidence="1">Cell membrane</location>
        <topology evidence="1">Multi-pass membrane protein</topology>
    </subcellularLocation>
</comment>
<dbReference type="KEGG" id="aagg:ETAA8_19000"/>
<dbReference type="InterPro" id="IPR050297">
    <property type="entry name" value="LipidA_mod_glycosyltrf_83"/>
</dbReference>
<reference evidence="10 11" key="1">
    <citation type="submission" date="2019-02" db="EMBL/GenBank/DDBJ databases">
        <title>Deep-cultivation of Planctomycetes and their phenomic and genomic characterization uncovers novel biology.</title>
        <authorList>
            <person name="Wiegand S."/>
            <person name="Jogler M."/>
            <person name="Boedeker C."/>
            <person name="Pinto D."/>
            <person name="Vollmers J."/>
            <person name="Rivas-Marin E."/>
            <person name="Kohn T."/>
            <person name="Peeters S.H."/>
            <person name="Heuer A."/>
            <person name="Rast P."/>
            <person name="Oberbeckmann S."/>
            <person name="Bunk B."/>
            <person name="Jeske O."/>
            <person name="Meyerdierks A."/>
            <person name="Storesund J.E."/>
            <person name="Kallscheuer N."/>
            <person name="Luecker S."/>
            <person name="Lage O.M."/>
            <person name="Pohl T."/>
            <person name="Merkel B.J."/>
            <person name="Hornburger P."/>
            <person name="Mueller R.-W."/>
            <person name="Bruemmer F."/>
            <person name="Labrenz M."/>
            <person name="Spormann A.M."/>
            <person name="Op den Camp H."/>
            <person name="Overmann J."/>
            <person name="Amann R."/>
            <person name="Jetten M.S.M."/>
            <person name="Mascher T."/>
            <person name="Medema M.H."/>
            <person name="Devos D.P."/>
            <person name="Kaster A.-K."/>
            <person name="Ovreas L."/>
            <person name="Rohde M."/>
            <person name="Galperin M.Y."/>
            <person name="Jogler C."/>
        </authorList>
    </citation>
    <scope>NUCLEOTIDE SEQUENCE [LARGE SCALE GENOMIC DNA]</scope>
    <source>
        <strain evidence="10 11">ETA_A8</strain>
    </source>
</reference>
<dbReference type="EMBL" id="CP036274">
    <property type="protein sequence ID" value="QDU26817.1"/>
    <property type="molecule type" value="Genomic_DNA"/>
</dbReference>
<dbReference type="InterPro" id="IPR038731">
    <property type="entry name" value="RgtA/B/C-like"/>
</dbReference>